<evidence type="ECO:0000259" key="2">
    <source>
        <dbReference type="Pfam" id="PF13349"/>
    </source>
</evidence>
<comment type="caution">
    <text evidence="3">The sequence shown here is derived from an EMBL/GenBank/DDBJ whole genome shotgun (WGS) entry which is preliminary data.</text>
</comment>
<keyword evidence="1" id="KW-0732">Signal</keyword>
<evidence type="ECO:0000256" key="1">
    <source>
        <dbReference type="SAM" id="SignalP"/>
    </source>
</evidence>
<reference evidence="3 4" key="1">
    <citation type="submission" date="2022-06" db="EMBL/GenBank/DDBJ databases">
        <title>Isolation of gut microbiota from human fecal samples.</title>
        <authorList>
            <person name="Pamer E.G."/>
            <person name="Barat B."/>
            <person name="Waligurski E."/>
            <person name="Medina S."/>
            <person name="Paddock L."/>
            <person name="Mostad J."/>
        </authorList>
    </citation>
    <scope>NUCLEOTIDE SEQUENCE [LARGE SCALE GENOMIC DNA]</scope>
    <source>
        <strain evidence="3 4">DFI.9.73</strain>
    </source>
</reference>
<name>A0ABT1RY53_9FIRM</name>
<feature type="domain" description="DUF4097" evidence="2">
    <location>
        <begin position="52"/>
        <end position="183"/>
    </location>
</feature>
<proteinExistence type="predicted"/>
<protein>
    <submittedName>
        <fullName evidence="3">DUF4097 domain-containing protein</fullName>
    </submittedName>
</protein>
<accession>A0ABT1RY53</accession>
<feature type="chain" id="PRO_5045248646" evidence="1">
    <location>
        <begin position="32"/>
        <end position="232"/>
    </location>
</feature>
<gene>
    <name evidence="3" type="ORF">NE695_06810</name>
</gene>
<feature type="signal peptide" evidence="1">
    <location>
        <begin position="1"/>
        <end position="31"/>
    </location>
</feature>
<keyword evidence="4" id="KW-1185">Reference proteome</keyword>
<evidence type="ECO:0000313" key="4">
    <source>
        <dbReference type="Proteomes" id="UP001524473"/>
    </source>
</evidence>
<dbReference type="PROSITE" id="PS51257">
    <property type="entry name" value="PROKAR_LIPOPROTEIN"/>
    <property type="match status" value="1"/>
</dbReference>
<dbReference type="RefSeq" id="WP_256191726.1">
    <property type="nucleotide sequence ID" value="NZ_DBGCSB010000049.1"/>
</dbReference>
<dbReference type="Proteomes" id="UP001524473">
    <property type="component" value="Unassembled WGS sequence"/>
</dbReference>
<evidence type="ECO:0000313" key="3">
    <source>
        <dbReference type="EMBL" id="MCQ4839620.1"/>
    </source>
</evidence>
<dbReference type="Pfam" id="PF13349">
    <property type="entry name" value="DUF4097"/>
    <property type="match status" value="1"/>
</dbReference>
<organism evidence="3 4">
    <name type="scientific">Neglectibacter timonensis</name>
    <dbReference type="NCBI Taxonomy" id="1776382"/>
    <lineage>
        <taxon>Bacteria</taxon>
        <taxon>Bacillati</taxon>
        <taxon>Bacillota</taxon>
        <taxon>Clostridia</taxon>
        <taxon>Eubacteriales</taxon>
        <taxon>Oscillospiraceae</taxon>
        <taxon>Neglectibacter</taxon>
    </lineage>
</organism>
<dbReference type="InterPro" id="IPR025164">
    <property type="entry name" value="Toastrack_DUF4097"/>
</dbReference>
<dbReference type="EMBL" id="JANFZH010000012">
    <property type="protein sequence ID" value="MCQ4839620.1"/>
    <property type="molecule type" value="Genomic_DNA"/>
</dbReference>
<sequence>MMKFSKSKKRNNTARLSIACLCILFAAGMLAGCSSGSGEFQKSSYTADGTQVKEIQIQVQDREIEVALSQDQQISLEYAESEKEGYSISVSQDNVLTMAAKNNKNWTDYFGGKADAANRKILLRIPSGLLSSLTLSTTNGDLLLPALEVTGSLSLSANNGDIRFEKLGVGNALDLKAKNGDIRGTVAGSYEEFSISCESKKGESNLPSKKDGAPKALTVANNNGDITIEFAG</sequence>